<keyword evidence="2" id="KW-0805">Transcription regulation</keyword>
<dbReference type="Gene3D" id="3.40.190.290">
    <property type="match status" value="1"/>
</dbReference>
<reference evidence="6 7" key="1">
    <citation type="submission" date="2020-04" db="EMBL/GenBank/DDBJ databases">
        <title>Description of novel Gluconacetobacter.</title>
        <authorList>
            <person name="Sombolestani A."/>
        </authorList>
    </citation>
    <scope>NUCLEOTIDE SEQUENCE [LARGE SCALE GENOMIC DNA]</scope>
    <source>
        <strain evidence="6 7">LMG 27724</strain>
    </source>
</reference>
<dbReference type="InterPro" id="IPR036390">
    <property type="entry name" value="WH_DNA-bd_sf"/>
</dbReference>
<accession>A0A7W4J3B6</accession>
<dbReference type="FunFam" id="1.10.10.10:FF:000001">
    <property type="entry name" value="LysR family transcriptional regulator"/>
    <property type="match status" value="1"/>
</dbReference>
<organism evidence="6 7">
    <name type="scientific">Gluconacetobacter asukensis</name>
    <dbReference type="NCBI Taxonomy" id="1017181"/>
    <lineage>
        <taxon>Bacteria</taxon>
        <taxon>Pseudomonadati</taxon>
        <taxon>Pseudomonadota</taxon>
        <taxon>Alphaproteobacteria</taxon>
        <taxon>Acetobacterales</taxon>
        <taxon>Acetobacteraceae</taxon>
        <taxon>Gluconacetobacter</taxon>
    </lineage>
</organism>
<sequence>MISELRTFSAAARLGSFAAAADRVGLTQSAVSAQIRRLEQELGHALFERTGRSVTLSAAGHLSLGHAEDILALFDKMRDPAADMVVHGRLRVGAISTTHTTILAPAVASLRADYPALTLHIVPGVSMGLMDRLDAGELDAVIIVRPPFGLMPHLGWHPLVRQNFVLVVPAHLPPGDWRQIIVSQPFIRYDRRSFGGRTVDRFLQAQGIVPNTAIETEEVHAILQMVASGMGVAIVPYILAVRAMPNVRVVPLGEHTILREIGVLTMLSWTSPALDALIAHLEQARPADALLSDVGDRERAP</sequence>
<evidence type="ECO:0000256" key="2">
    <source>
        <dbReference type="ARBA" id="ARBA00023015"/>
    </source>
</evidence>
<dbReference type="InterPro" id="IPR036388">
    <property type="entry name" value="WH-like_DNA-bd_sf"/>
</dbReference>
<keyword evidence="4" id="KW-0804">Transcription</keyword>
<evidence type="ECO:0000313" key="6">
    <source>
        <dbReference type="EMBL" id="MBB2173854.1"/>
    </source>
</evidence>
<dbReference type="RefSeq" id="WP_182980339.1">
    <property type="nucleotide sequence ID" value="NZ_BAABGB010000055.1"/>
</dbReference>
<proteinExistence type="inferred from homology"/>
<dbReference type="AlphaFoldDB" id="A0A7W4J3B6"/>
<dbReference type="GO" id="GO:0003700">
    <property type="term" value="F:DNA-binding transcription factor activity"/>
    <property type="evidence" value="ECO:0007669"/>
    <property type="project" value="InterPro"/>
</dbReference>
<gene>
    <name evidence="6" type="ORF">HLH35_17315</name>
</gene>
<dbReference type="InterPro" id="IPR005119">
    <property type="entry name" value="LysR_subst-bd"/>
</dbReference>
<evidence type="ECO:0000256" key="4">
    <source>
        <dbReference type="ARBA" id="ARBA00023163"/>
    </source>
</evidence>
<keyword evidence="7" id="KW-1185">Reference proteome</keyword>
<comment type="caution">
    <text evidence="6">The sequence shown here is derived from an EMBL/GenBank/DDBJ whole genome shotgun (WGS) entry which is preliminary data.</text>
</comment>
<dbReference type="SUPFAM" id="SSF53850">
    <property type="entry name" value="Periplasmic binding protein-like II"/>
    <property type="match status" value="1"/>
</dbReference>
<protein>
    <submittedName>
        <fullName evidence="6">LysR family transcriptional regulator</fullName>
    </submittedName>
</protein>
<comment type="similarity">
    <text evidence="1">Belongs to the LysR transcriptional regulatory family.</text>
</comment>
<dbReference type="PANTHER" id="PTHR30126:SF94">
    <property type="entry name" value="LYSR FAMILY TRANSCRIPTIONAL REGULATOR"/>
    <property type="match status" value="1"/>
</dbReference>
<dbReference type="EMBL" id="JABEQE010000021">
    <property type="protein sequence ID" value="MBB2173854.1"/>
    <property type="molecule type" value="Genomic_DNA"/>
</dbReference>
<dbReference type="Pfam" id="PF00126">
    <property type="entry name" value="HTH_1"/>
    <property type="match status" value="1"/>
</dbReference>
<evidence type="ECO:0000256" key="3">
    <source>
        <dbReference type="ARBA" id="ARBA00023125"/>
    </source>
</evidence>
<evidence type="ECO:0000313" key="7">
    <source>
        <dbReference type="Proteomes" id="UP000577891"/>
    </source>
</evidence>
<evidence type="ECO:0000256" key="1">
    <source>
        <dbReference type="ARBA" id="ARBA00009437"/>
    </source>
</evidence>
<dbReference type="PRINTS" id="PR00039">
    <property type="entry name" value="HTHLYSR"/>
</dbReference>
<dbReference type="Proteomes" id="UP000577891">
    <property type="component" value="Unassembled WGS sequence"/>
</dbReference>
<dbReference type="PANTHER" id="PTHR30126">
    <property type="entry name" value="HTH-TYPE TRANSCRIPTIONAL REGULATOR"/>
    <property type="match status" value="1"/>
</dbReference>
<dbReference type="InterPro" id="IPR000847">
    <property type="entry name" value="LysR_HTH_N"/>
</dbReference>
<evidence type="ECO:0000259" key="5">
    <source>
        <dbReference type="PROSITE" id="PS50931"/>
    </source>
</evidence>
<feature type="domain" description="HTH lysR-type" evidence="5">
    <location>
        <begin position="1"/>
        <end position="57"/>
    </location>
</feature>
<dbReference type="CDD" id="cd08427">
    <property type="entry name" value="PBP2_LTTR_like_2"/>
    <property type="match status" value="1"/>
</dbReference>
<keyword evidence="3" id="KW-0238">DNA-binding</keyword>
<dbReference type="Gene3D" id="1.10.10.10">
    <property type="entry name" value="Winged helix-like DNA-binding domain superfamily/Winged helix DNA-binding domain"/>
    <property type="match status" value="1"/>
</dbReference>
<dbReference type="PROSITE" id="PS50931">
    <property type="entry name" value="HTH_LYSR"/>
    <property type="match status" value="1"/>
</dbReference>
<dbReference type="SUPFAM" id="SSF46785">
    <property type="entry name" value="Winged helix' DNA-binding domain"/>
    <property type="match status" value="1"/>
</dbReference>
<dbReference type="Pfam" id="PF03466">
    <property type="entry name" value="LysR_substrate"/>
    <property type="match status" value="1"/>
</dbReference>
<dbReference type="GO" id="GO:0000976">
    <property type="term" value="F:transcription cis-regulatory region binding"/>
    <property type="evidence" value="ECO:0007669"/>
    <property type="project" value="TreeGrafter"/>
</dbReference>
<name>A0A7W4J3B6_9PROT</name>